<sequence>MSNHVVILFGVFLVLFLLQSAGGFFQIKDYEKAVRRVNQNGTVGIGQKRGRLLSGGHIVILACGDDGRITGGEAMDGISFLARFHPVAEVYQVKLLDRDFREVLSELRGMTKKKQKYYKGYIQALEALEMRG</sequence>
<dbReference type="RefSeq" id="WP_137329278.1">
    <property type="nucleotide sequence ID" value="NZ_CP040058.1"/>
</dbReference>
<evidence type="ECO:0000313" key="1">
    <source>
        <dbReference type="EMBL" id="QCP35989.1"/>
    </source>
</evidence>
<name>A0A4P8ILF0_9FIRM</name>
<gene>
    <name evidence="1" type="ORF">AR1Y2_2535</name>
</gene>
<dbReference type="AlphaFoldDB" id="A0A4P8ILF0"/>
<evidence type="ECO:0000313" key="2">
    <source>
        <dbReference type="Proteomes" id="UP000298653"/>
    </source>
</evidence>
<dbReference type="KEGG" id="arf:AR1Y2_2535"/>
<keyword evidence="2" id="KW-1185">Reference proteome</keyword>
<accession>A0A4P8ILF0</accession>
<organism evidence="1 2">
    <name type="scientific">Anaerostipes rhamnosivorans</name>
    <dbReference type="NCBI Taxonomy" id="1229621"/>
    <lineage>
        <taxon>Bacteria</taxon>
        <taxon>Bacillati</taxon>
        <taxon>Bacillota</taxon>
        <taxon>Clostridia</taxon>
        <taxon>Lachnospirales</taxon>
        <taxon>Lachnospiraceae</taxon>
        <taxon>Anaerostipes</taxon>
    </lineage>
</organism>
<protein>
    <recommendedName>
        <fullName evidence="3">Glucitol operon activator protein</fullName>
    </recommendedName>
</protein>
<reference evidence="1 2" key="1">
    <citation type="submission" date="2019-05" db="EMBL/GenBank/DDBJ databases">
        <title>Complete genome sequencing of Anaerostipes rhamnosivorans.</title>
        <authorList>
            <person name="Bui T.P.N."/>
            <person name="de Vos W.M."/>
        </authorList>
    </citation>
    <scope>NUCLEOTIDE SEQUENCE [LARGE SCALE GENOMIC DNA]</scope>
    <source>
        <strain evidence="1 2">1y2</strain>
    </source>
</reference>
<evidence type="ECO:0008006" key="3">
    <source>
        <dbReference type="Google" id="ProtNLM"/>
    </source>
</evidence>
<dbReference type="Pfam" id="PF06923">
    <property type="entry name" value="GutM"/>
    <property type="match status" value="1"/>
</dbReference>
<proteinExistence type="predicted"/>
<dbReference type="OrthoDB" id="9096700at2"/>
<dbReference type="Proteomes" id="UP000298653">
    <property type="component" value="Chromosome"/>
</dbReference>
<dbReference type="EMBL" id="CP040058">
    <property type="protein sequence ID" value="QCP35989.1"/>
    <property type="molecule type" value="Genomic_DNA"/>
</dbReference>
<dbReference type="InterPro" id="IPR009693">
    <property type="entry name" value="Glucitol_operon_activator"/>
</dbReference>